<dbReference type="AlphaFoldDB" id="A0A0V0T8T4"/>
<name>A0A0V0T8T4_9BILA</name>
<keyword evidence="3" id="KW-1185">Reference proteome</keyword>
<feature type="region of interest" description="Disordered" evidence="1">
    <location>
        <begin position="1"/>
        <end position="25"/>
    </location>
</feature>
<feature type="non-terminal residue" evidence="2">
    <location>
        <position position="1"/>
    </location>
</feature>
<evidence type="ECO:0000256" key="1">
    <source>
        <dbReference type="SAM" id="MobiDB-lite"/>
    </source>
</evidence>
<feature type="non-terminal residue" evidence="2">
    <location>
        <position position="81"/>
    </location>
</feature>
<organism evidence="2 3">
    <name type="scientific">Trichinella murrelli</name>
    <dbReference type="NCBI Taxonomy" id="144512"/>
    <lineage>
        <taxon>Eukaryota</taxon>
        <taxon>Metazoa</taxon>
        <taxon>Ecdysozoa</taxon>
        <taxon>Nematoda</taxon>
        <taxon>Enoplea</taxon>
        <taxon>Dorylaimia</taxon>
        <taxon>Trichinellida</taxon>
        <taxon>Trichinellidae</taxon>
        <taxon>Trichinella</taxon>
    </lineage>
</organism>
<sequence>LPRVGHADEISGVASGSHGCQHSNVGTRRNYQYMFRFTSNKLLMARNTFIQLTTAANSPCSQLAAWSTHRDYLCLWHNLKS</sequence>
<dbReference type="EMBL" id="JYDJ01000440">
    <property type="protein sequence ID" value="KRX35449.1"/>
    <property type="molecule type" value="Genomic_DNA"/>
</dbReference>
<comment type="caution">
    <text evidence="2">The sequence shown here is derived from an EMBL/GenBank/DDBJ whole genome shotgun (WGS) entry which is preliminary data.</text>
</comment>
<evidence type="ECO:0000313" key="2">
    <source>
        <dbReference type="EMBL" id="KRX35449.1"/>
    </source>
</evidence>
<proteinExistence type="predicted"/>
<protein>
    <submittedName>
        <fullName evidence="2">Uncharacterized protein</fullName>
    </submittedName>
</protein>
<gene>
    <name evidence="2" type="ORF">T05_8939</name>
</gene>
<evidence type="ECO:0000313" key="3">
    <source>
        <dbReference type="Proteomes" id="UP000055048"/>
    </source>
</evidence>
<reference evidence="2 3" key="1">
    <citation type="submission" date="2015-01" db="EMBL/GenBank/DDBJ databases">
        <title>Evolution of Trichinella species and genotypes.</title>
        <authorList>
            <person name="Korhonen P.K."/>
            <person name="Edoardo P."/>
            <person name="Giuseppe L.R."/>
            <person name="Gasser R.B."/>
        </authorList>
    </citation>
    <scope>NUCLEOTIDE SEQUENCE [LARGE SCALE GENOMIC DNA]</scope>
    <source>
        <strain evidence="2">ISS417</strain>
    </source>
</reference>
<dbReference type="Proteomes" id="UP000055048">
    <property type="component" value="Unassembled WGS sequence"/>
</dbReference>
<accession>A0A0V0T8T4</accession>